<dbReference type="AlphaFoldDB" id="A0AAD4X846"/>
<evidence type="ECO:0000313" key="2">
    <source>
        <dbReference type="Proteomes" id="UP001202328"/>
    </source>
</evidence>
<name>A0AAD4X846_9MAGN</name>
<organism evidence="1 2">
    <name type="scientific">Papaver atlanticum</name>
    <dbReference type="NCBI Taxonomy" id="357466"/>
    <lineage>
        <taxon>Eukaryota</taxon>
        <taxon>Viridiplantae</taxon>
        <taxon>Streptophyta</taxon>
        <taxon>Embryophyta</taxon>
        <taxon>Tracheophyta</taxon>
        <taxon>Spermatophyta</taxon>
        <taxon>Magnoliopsida</taxon>
        <taxon>Ranunculales</taxon>
        <taxon>Papaveraceae</taxon>
        <taxon>Papaveroideae</taxon>
        <taxon>Papaver</taxon>
    </lineage>
</organism>
<evidence type="ECO:0000313" key="1">
    <source>
        <dbReference type="EMBL" id="KAI3863812.1"/>
    </source>
</evidence>
<gene>
    <name evidence="1" type="ORF">MKW98_031404</name>
</gene>
<dbReference type="EMBL" id="JAJJMB010014022">
    <property type="protein sequence ID" value="KAI3863812.1"/>
    <property type="molecule type" value="Genomic_DNA"/>
</dbReference>
<keyword evidence="2" id="KW-1185">Reference proteome</keyword>
<comment type="caution">
    <text evidence="1">The sequence shown here is derived from an EMBL/GenBank/DDBJ whole genome shotgun (WGS) entry which is preliminary data.</text>
</comment>
<accession>A0AAD4X846</accession>
<sequence>MPVFVQVGAPRSFKTCGDSNHKDPLKKRRLRLEQWRRRVEIDDEEPCSHPDSAYYTLLRNITYMDKKGKETVVVMSEEKRLELLKKQQIEKNEKLREIGVGW</sequence>
<reference evidence="1" key="1">
    <citation type="submission" date="2022-04" db="EMBL/GenBank/DDBJ databases">
        <title>A functionally conserved STORR gene fusion in Papaver species that diverged 16.8 million years ago.</title>
        <authorList>
            <person name="Catania T."/>
        </authorList>
    </citation>
    <scope>NUCLEOTIDE SEQUENCE</scope>
    <source>
        <strain evidence="1">S-188037</strain>
    </source>
</reference>
<protein>
    <submittedName>
        <fullName evidence="1">Uncharacterized protein</fullName>
    </submittedName>
</protein>
<dbReference type="Proteomes" id="UP001202328">
    <property type="component" value="Unassembled WGS sequence"/>
</dbReference>
<proteinExistence type="predicted"/>